<proteinExistence type="predicted"/>
<feature type="compositionally biased region" description="Pro residues" evidence="2">
    <location>
        <begin position="501"/>
        <end position="511"/>
    </location>
</feature>
<comment type="caution">
    <text evidence="4">The sequence shown here is derived from an EMBL/GenBank/DDBJ whole genome shotgun (WGS) entry which is preliminary data.</text>
</comment>
<dbReference type="EMBL" id="CAXDID020000583">
    <property type="protein sequence ID" value="CAL6104490.1"/>
    <property type="molecule type" value="Genomic_DNA"/>
</dbReference>
<keyword evidence="1" id="KW-0175">Coiled coil</keyword>
<dbReference type="Proteomes" id="UP001642409">
    <property type="component" value="Unassembled WGS sequence"/>
</dbReference>
<feature type="compositionally biased region" description="Basic and acidic residues" evidence="2">
    <location>
        <begin position="281"/>
        <end position="291"/>
    </location>
</feature>
<gene>
    <name evidence="4" type="ORF">HINF_LOCUS54820</name>
    <name evidence="5" type="ORF">HINF_LOCUS72808</name>
</gene>
<feature type="compositionally biased region" description="Pro residues" evidence="2">
    <location>
        <begin position="521"/>
        <end position="533"/>
    </location>
</feature>
<keyword evidence="6" id="KW-1185">Reference proteome</keyword>
<reference evidence="5 6" key="2">
    <citation type="submission" date="2024-07" db="EMBL/GenBank/DDBJ databases">
        <authorList>
            <person name="Akdeniz Z."/>
        </authorList>
    </citation>
    <scope>NUCLEOTIDE SEQUENCE [LARGE SCALE GENOMIC DNA]</scope>
</reference>
<evidence type="ECO:0000259" key="3">
    <source>
        <dbReference type="PROSITE" id="PS50878"/>
    </source>
</evidence>
<dbReference type="InterPro" id="IPR000477">
    <property type="entry name" value="RT_dom"/>
</dbReference>
<dbReference type="Pfam" id="PF00078">
    <property type="entry name" value="RVT_1"/>
    <property type="match status" value="1"/>
</dbReference>
<feature type="coiled-coil region" evidence="1">
    <location>
        <begin position="202"/>
        <end position="239"/>
    </location>
</feature>
<dbReference type="InterPro" id="IPR043502">
    <property type="entry name" value="DNA/RNA_pol_sf"/>
</dbReference>
<keyword evidence="4" id="KW-0548">Nucleotidyltransferase</keyword>
<feature type="region of interest" description="Disordered" evidence="2">
    <location>
        <begin position="1397"/>
        <end position="1432"/>
    </location>
</feature>
<evidence type="ECO:0000256" key="2">
    <source>
        <dbReference type="SAM" id="MobiDB-lite"/>
    </source>
</evidence>
<dbReference type="PROSITE" id="PS50878">
    <property type="entry name" value="RT_POL"/>
    <property type="match status" value="1"/>
</dbReference>
<sequence>MAQNFDTQNFGTALIAGSQRSQSVLKQISVLGHALSQFKNPPNLTFGETKEVDRGEPQKSCEDAAKLYKLDLSVDAPLCQLFQVLPKDAQNEPEFKEGPIPKDRQIRQVPSSELKQSNTNSSIDFINNNFMVKQVQNQVIVLKNTVSEEQLKALTQGVSNQILEAMDQLHDAQNLQLQQQSCLDEQEKQIERDFIDKQSILIQNEKESLEKIRIEKKEMQEKESELIQVEIELRRREERELLLIVTREQSVMRKTENTQAEPEIKTVVLHPKVKSTDTQTDEIKDEQKESEPTYTNSQNITEDYTSQGMVDVIPVNAKRVRHVDKEVTPEIETQSTQEVVQQPSDVITPQQAIDSLCEIISEQLPNPYAGQTQKAERSVANKQRIINVTKEEAISNLKHLSNPLKSKKALLQCPIEGCAGSFDKVHDLVMHFQTNYLSHDISKLKEPDIRAKMEREIQRRSFKYFITCSFCSCPYECLDSLIIHQKKCIFQNIIVREPIETQPPPPNPQTPPVEGENGGTPPNPAPNPAPNPVNNPVQNVSNNPIPPRRTLVVGNGAKKQYSKTIHEVSRECNLADRDAIKMRVYEIIPMFQARESEAGNLLSKFFGHFTMSRYTGKVRIPQTEYQFKLSTEKNISFFMKNNSVGKAQKAVERFNKGEKKKDISREILENVIEKNFPKNIEQIPPLPILDGTVFHSQASALIEDDLTHAMEQMDQASSPGASGLNLQHLRYACSVDSRFIQFLTKGLNQIHVETKIADKHNLFKSRLQLIDQEKLDTDGFPKYRVIYISEILLNIFNKILKDKLFNHFTLSPNQMAMKSSGMLIGKYNVAEALKRNLVATTFDVKAAFASIGQNQIINAMNKAGLSSVDVNYIMNNIRLRWSEEFNGVYRGLITGDSLSMMLWCACFDDLILDTNNARISGKVYKYGLAYADDFTLLSVPEHSERAIKETLDMFKNKKLEVSQEKCRSTDTRFMDKTGKITFLSQEFGKQAEPQAKQIISNVTEKLAGHHRLKIATKHRLLMFSKSIVASANWGPLTDVAENNAETKRQYKDVDTLLANELEKIIHSGKTAEELIKYATKYKVIGGLGLLFPHVNYDAMHQDMTNKIIIDAQSHKEAHNLQQGVAQHYFREERLKVKAKELQQNTVDDSVPKTGYALLGYGRLTNEACQFLIDMTFGKIDPGIPQKCELCGNQFKPGHEMSCKKINDMHIKVHDIFANYLEQKLRKTFSAKKVCAAEDNRAMNKKKPDVELIIKGQKVYLDIGISFDPKRYYQTKESHYASMLDQDGNPIKVIPIIIGKNCTIHTKSREFLEELDLNIENVYEEIGNLLAVYYASCAEEIYKRKQVMRDEENNLPEIRNVNLTNNRFAELVSDEIQIKEKSEHQAILEYLKEQQKLQKPMQKADKAKKKRKPDDPPEIQSETVSDQHLNETSDQLNSSIQINQNEILLSLAPAIQEEIQMELRMPNKTTVTKILAQQQNVQIAFQRKATPQNRKQDNQFMTLFPGLNLDQIRNNANTITRNSSTQPKAVINKKISKTNSISPKELTESL</sequence>
<feature type="compositionally biased region" description="Polar residues" evidence="2">
    <location>
        <begin position="1419"/>
        <end position="1432"/>
    </location>
</feature>
<feature type="region of interest" description="Disordered" evidence="2">
    <location>
        <begin position="499"/>
        <end position="551"/>
    </location>
</feature>
<feature type="region of interest" description="Disordered" evidence="2">
    <location>
        <begin position="272"/>
        <end position="299"/>
    </location>
</feature>
<name>A0AA86RHP6_9EUKA</name>
<protein>
    <submittedName>
        <fullName evidence="4">Reverse transcriptase (RNA-dependent DNA polymerase)</fullName>
    </submittedName>
    <submittedName>
        <fullName evidence="5">Reverse_transcriptase (RNA-dependent DNA polymerase)</fullName>
    </submittedName>
</protein>
<feature type="compositionally biased region" description="Low complexity" evidence="2">
    <location>
        <begin position="534"/>
        <end position="543"/>
    </location>
</feature>
<dbReference type="GO" id="GO:0003964">
    <property type="term" value="F:RNA-directed DNA polymerase activity"/>
    <property type="evidence" value="ECO:0007669"/>
    <property type="project" value="UniProtKB-KW"/>
</dbReference>
<evidence type="ECO:0000313" key="5">
    <source>
        <dbReference type="EMBL" id="CAL6104490.1"/>
    </source>
</evidence>
<keyword evidence="4" id="KW-0695">RNA-directed DNA polymerase</keyword>
<evidence type="ECO:0000313" key="6">
    <source>
        <dbReference type="Proteomes" id="UP001642409"/>
    </source>
</evidence>
<reference evidence="4" key="1">
    <citation type="submission" date="2023-06" db="EMBL/GenBank/DDBJ databases">
        <authorList>
            <person name="Kurt Z."/>
        </authorList>
    </citation>
    <scope>NUCLEOTIDE SEQUENCE</scope>
</reference>
<organism evidence="4">
    <name type="scientific">Hexamita inflata</name>
    <dbReference type="NCBI Taxonomy" id="28002"/>
    <lineage>
        <taxon>Eukaryota</taxon>
        <taxon>Metamonada</taxon>
        <taxon>Diplomonadida</taxon>
        <taxon>Hexamitidae</taxon>
        <taxon>Hexamitinae</taxon>
        <taxon>Hexamita</taxon>
    </lineage>
</organism>
<evidence type="ECO:0000313" key="4">
    <source>
        <dbReference type="EMBL" id="CAI9967175.1"/>
    </source>
</evidence>
<keyword evidence="4" id="KW-0808">Transferase</keyword>
<evidence type="ECO:0000256" key="1">
    <source>
        <dbReference type="SAM" id="Coils"/>
    </source>
</evidence>
<dbReference type="SUPFAM" id="SSF56672">
    <property type="entry name" value="DNA/RNA polymerases"/>
    <property type="match status" value="1"/>
</dbReference>
<dbReference type="EMBL" id="CATOUU010001015">
    <property type="protein sequence ID" value="CAI9967175.1"/>
    <property type="molecule type" value="Genomic_DNA"/>
</dbReference>
<feature type="domain" description="Reverse transcriptase" evidence="3">
    <location>
        <begin position="751"/>
        <end position="987"/>
    </location>
</feature>
<accession>A0AA86RHP6</accession>